<organism evidence="1">
    <name type="scientific">Actinoplanes campanulatus</name>
    <dbReference type="NCBI Taxonomy" id="113559"/>
    <lineage>
        <taxon>Bacteria</taxon>
        <taxon>Bacillati</taxon>
        <taxon>Actinomycetota</taxon>
        <taxon>Actinomycetes</taxon>
        <taxon>Micromonosporales</taxon>
        <taxon>Micromonosporaceae</taxon>
        <taxon>Actinoplanes</taxon>
    </lineage>
</organism>
<gene>
    <name evidence="1" type="ORF">Aca07nite_19460</name>
</gene>
<accession>A0ABQ3WCB5</accession>
<reference evidence="1" key="1">
    <citation type="submission" date="2021-01" db="EMBL/GenBank/DDBJ databases">
        <title>Whole genome shotgun sequence of Actinoplanes capillaceus NBRC 16408.</title>
        <authorList>
            <person name="Komaki H."/>
            <person name="Tamura T."/>
        </authorList>
    </citation>
    <scope>NUCLEOTIDE SEQUENCE [LARGE SCALE GENOMIC DNA]</scope>
    <source>
        <strain evidence="1">NBRC 16408</strain>
    </source>
</reference>
<protein>
    <submittedName>
        <fullName evidence="1">Uncharacterized protein</fullName>
    </submittedName>
</protein>
<sequence length="57" mass="6688">MTKHRPLSDLIDHPVRLHEDPNRWRGTVVDATDDKVKVQWPDESKEWIPGRDVTTDV</sequence>
<name>A0ABQ3WCB5_9ACTN</name>
<comment type="caution">
    <text evidence="1">The sequence shown here is derived from an EMBL/GenBank/DDBJ whole genome shotgun (WGS) entry which is preliminary data.</text>
</comment>
<evidence type="ECO:0000313" key="1">
    <source>
        <dbReference type="EMBL" id="GID44671.1"/>
    </source>
</evidence>
<dbReference type="EMBL" id="BOMF01000035">
    <property type="protein sequence ID" value="GID44671.1"/>
    <property type="molecule type" value="Genomic_DNA"/>
</dbReference>
<proteinExistence type="predicted"/>